<sequence>MPFRLFNNHEPYFLINEELVWELEKLGFVILTSGEFYKTYSNFGLHFGMEIRFWELEAFNYVWTASPQDLKRVPPELLSDIRKEQLQLSRGYFYSESWLQKHGQAEVLTHTDIDTIDNDGEKWLVLTYEGWHSLQHAVQESLMQALIWERLAEQPSSLHHELLPDLPSHLEALVMRYANRFADSSGANCFAATLAFASGRIDHAQSIIDLWLHESPFRRGLATLGYGVTATFEDKSQVTDNQTLDVLVWEDKQGIGQHAAFCLTQDYVLNKMGQSWVQPWSIVSFDDVADYNGILSSEGRIVVHRKF</sequence>
<dbReference type="AlphaFoldDB" id="A0A229P2J9"/>
<proteinExistence type="predicted"/>
<organism evidence="1 2">
    <name type="scientific">Paenibacillus herberti</name>
    <dbReference type="NCBI Taxonomy" id="1619309"/>
    <lineage>
        <taxon>Bacteria</taxon>
        <taxon>Bacillati</taxon>
        <taxon>Bacillota</taxon>
        <taxon>Bacilli</taxon>
        <taxon>Bacillales</taxon>
        <taxon>Paenibacillaceae</taxon>
        <taxon>Paenibacillus</taxon>
    </lineage>
</organism>
<gene>
    <name evidence="1" type="ORF">CGZ75_06225</name>
</gene>
<protein>
    <submittedName>
        <fullName evidence="1">Uncharacterized protein</fullName>
    </submittedName>
</protein>
<evidence type="ECO:0000313" key="2">
    <source>
        <dbReference type="Proteomes" id="UP000215145"/>
    </source>
</evidence>
<reference evidence="1 2" key="1">
    <citation type="submission" date="2017-07" db="EMBL/GenBank/DDBJ databases">
        <title>Paenibacillus herberti R33 genome sequencing and assembly.</title>
        <authorList>
            <person name="Su W."/>
        </authorList>
    </citation>
    <scope>NUCLEOTIDE SEQUENCE [LARGE SCALE GENOMIC DNA]</scope>
    <source>
        <strain evidence="1 2">R33</strain>
    </source>
</reference>
<comment type="caution">
    <text evidence="1">The sequence shown here is derived from an EMBL/GenBank/DDBJ whole genome shotgun (WGS) entry which is preliminary data.</text>
</comment>
<dbReference type="EMBL" id="NMUQ01000001">
    <property type="protein sequence ID" value="OXM16281.1"/>
    <property type="molecule type" value="Genomic_DNA"/>
</dbReference>
<dbReference type="Proteomes" id="UP000215145">
    <property type="component" value="Unassembled WGS sequence"/>
</dbReference>
<keyword evidence="2" id="KW-1185">Reference proteome</keyword>
<name>A0A229P2J9_9BACL</name>
<accession>A0A229P2J9</accession>
<evidence type="ECO:0000313" key="1">
    <source>
        <dbReference type="EMBL" id="OXM16281.1"/>
    </source>
</evidence>